<sequence length="38" mass="4273">MDHIQCIPGGPFVSVSIVVTLIIKLINKLHAFQKKKKK</sequence>
<feature type="transmembrane region" description="Helical" evidence="1">
    <location>
        <begin position="12"/>
        <end position="32"/>
    </location>
</feature>
<accession>A0ABD3E236</accession>
<gene>
    <name evidence="2" type="ORF">CASFOL_008810</name>
</gene>
<dbReference type="EMBL" id="JAVIJP010000009">
    <property type="protein sequence ID" value="KAL3647842.1"/>
    <property type="molecule type" value="Genomic_DNA"/>
</dbReference>
<dbReference type="AlphaFoldDB" id="A0ABD3E236"/>
<keyword evidence="1" id="KW-0812">Transmembrane</keyword>
<name>A0ABD3E236_9LAMI</name>
<keyword evidence="1" id="KW-1133">Transmembrane helix</keyword>
<keyword evidence="1" id="KW-0472">Membrane</keyword>
<evidence type="ECO:0000256" key="1">
    <source>
        <dbReference type="SAM" id="Phobius"/>
    </source>
</evidence>
<reference evidence="3" key="1">
    <citation type="journal article" date="2024" name="IScience">
        <title>Strigolactones Initiate the Formation of Haustorium-like Structures in Castilleja.</title>
        <authorList>
            <person name="Buerger M."/>
            <person name="Peterson D."/>
            <person name="Chory J."/>
        </authorList>
    </citation>
    <scope>NUCLEOTIDE SEQUENCE [LARGE SCALE GENOMIC DNA]</scope>
</reference>
<dbReference type="Proteomes" id="UP001632038">
    <property type="component" value="Unassembled WGS sequence"/>
</dbReference>
<comment type="caution">
    <text evidence="2">The sequence shown here is derived from an EMBL/GenBank/DDBJ whole genome shotgun (WGS) entry which is preliminary data.</text>
</comment>
<evidence type="ECO:0000313" key="2">
    <source>
        <dbReference type="EMBL" id="KAL3647842.1"/>
    </source>
</evidence>
<organism evidence="2 3">
    <name type="scientific">Castilleja foliolosa</name>
    <dbReference type="NCBI Taxonomy" id="1961234"/>
    <lineage>
        <taxon>Eukaryota</taxon>
        <taxon>Viridiplantae</taxon>
        <taxon>Streptophyta</taxon>
        <taxon>Embryophyta</taxon>
        <taxon>Tracheophyta</taxon>
        <taxon>Spermatophyta</taxon>
        <taxon>Magnoliopsida</taxon>
        <taxon>eudicotyledons</taxon>
        <taxon>Gunneridae</taxon>
        <taxon>Pentapetalae</taxon>
        <taxon>asterids</taxon>
        <taxon>lamiids</taxon>
        <taxon>Lamiales</taxon>
        <taxon>Orobanchaceae</taxon>
        <taxon>Pedicularideae</taxon>
        <taxon>Castillejinae</taxon>
        <taxon>Castilleja</taxon>
    </lineage>
</organism>
<evidence type="ECO:0000313" key="3">
    <source>
        <dbReference type="Proteomes" id="UP001632038"/>
    </source>
</evidence>
<proteinExistence type="predicted"/>
<protein>
    <submittedName>
        <fullName evidence="2">Uncharacterized protein</fullName>
    </submittedName>
</protein>
<keyword evidence="3" id="KW-1185">Reference proteome</keyword>